<evidence type="ECO:0000313" key="2">
    <source>
        <dbReference type="Proteomes" id="UP000054350"/>
    </source>
</evidence>
<name>A0A0L0RY23_ALLM3</name>
<accession>A0A0L0RY23</accession>
<dbReference type="PANTHER" id="PTHR45036">
    <property type="entry name" value="METHYLTRANSFERASE LIKE 7B"/>
    <property type="match status" value="1"/>
</dbReference>
<evidence type="ECO:0008006" key="3">
    <source>
        <dbReference type="Google" id="ProtNLM"/>
    </source>
</evidence>
<evidence type="ECO:0000313" key="1">
    <source>
        <dbReference type="EMBL" id="KNE54974.1"/>
    </source>
</evidence>
<dbReference type="InterPro" id="IPR052356">
    <property type="entry name" value="Thiol_S-MT"/>
</dbReference>
<dbReference type="SUPFAM" id="SSF53335">
    <property type="entry name" value="S-adenosyl-L-methionine-dependent methyltransferases"/>
    <property type="match status" value="1"/>
</dbReference>
<reference evidence="1 2" key="1">
    <citation type="submission" date="2009-11" db="EMBL/GenBank/DDBJ databases">
        <title>Annotation of Allomyces macrogynus ATCC 38327.</title>
        <authorList>
            <consortium name="The Broad Institute Genome Sequencing Platform"/>
            <person name="Russ C."/>
            <person name="Cuomo C."/>
            <person name="Burger G."/>
            <person name="Gray M.W."/>
            <person name="Holland P.W.H."/>
            <person name="King N."/>
            <person name="Lang F.B.F."/>
            <person name="Roger A.J."/>
            <person name="Ruiz-Trillo I."/>
            <person name="Young S.K."/>
            <person name="Zeng Q."/>
            <person name="Gargeya S."/>
            <person name="Fitzgerald M."/>
            <person name="Haas B."/>
            <person name="Abouelleil A."/>
            <person name="Alvarado L."/>
            <person name="Arachchi H.M."/>
            <person name="Berlin A."/>
            <person name="Chapman S.B."/>
            <person name="Gearin G."/>
            <person name="Goldberg J."/>
            <person name="Griggs A."/>
            <person name="Gujja S."/>
            <person name="Hansen M."/>
            <person name="Heiman D."/>
            <person name="Howarth C."/>
            <person name="Larimer J."/>
            <person name="Lui A."/>
            <person name="MacDonald P.J.P."/>
            <person name="McCowen C."/>
            <person name="Montmayeur A."/>
            <person name="Murphy C."/>
            <person name="Neiman D."/>
            <person name="Pearson M."/>
            <person name="Priest M."/>
            <person name="Roberts A."/>
            <person name="Saif S."/>
            <person name="Shea T."/>
            <person name="Sisk P."/>
            <person name="Stolte C."/>
            <person name="Sykes S."/>
            <person name="Wortman J."/>
            <person name="Nusbaum C."/>
            <person name="Birren B."/>
        </authorList>
    </citation>
    <scope>NUCLEOTIDE SEQUENCE [LARGE SCALE GENOMIC DNA]</scope>
    <source>
        <strain evidence="1 2">ATCC 38327</strain>
    </source>
</reference>
<dbReference type="OrthoDB" id="540004at2759"/>
<protein>
    <recommendedName>
        <fullName evidence="3">Methyltransferase type 11 domain-containing protein</fullName>
    </recommendedName>
</protein>
<sequence>MPPHIATLLASAYEWYIANPAMDRLLSNMPTLEDMRHVLLAGLDASLADVLEIGPGTGLNLPHYPRHIKHVDTLAPHATVPEALMAKATDRGLSVRHHTYLTLPAARSQGLLSAADAGRTRALAKALADLLGVPEKEQLDPETHACIMPFATHGRTSIVCTLVLCTIPVPALPWYLAELVRVLDPVHGRYFFLEHVVDGEPERKSAIWRALQTVQRHVACGCDIGRHSLDALQMVLAVEDCKWYYDERMWVRASIGLIAYGVARPYAAVEAGTARVVCDVACAAEEHAGALVELATPEHPALFVLPRPLPKRWRNLPGLDEDENEDDGATLDLRVRGPTAPGYPLIEYPDPTALLGRDQCCSSAAL</sequence>
<dbReference type="PANTHER" id="PTHR45036:SF1">
    <property type="entry name" value="METHYLTRANSFERASE LIKE 7A"/>
    <property type="match status" value="1"/>
</dbReference>
<dbReference type="VEuPathDB" id="FungiDB:AMAG_00912"/>
<keyword evidence="2" id="KW-1185">Reference proteome</keyword>
<organism evidence="1 2">
    <name type="scientific">Allomyces macrogynus (strain ATCC 38327)</name>
    <name type="common">Allomyces javanicus var. macrogynus</name>
    <dbReference type="NCBI Taxonomy" id="578462"/>
    <lineage>
        <taxon>Eukaryota</taxon>
        <taxon>Fungi</taxon>
        <taxon>Fungi incertae sedis</taxon>
        <taxon>Blastocladiomycota</taxon>
        <taxon>Blastocladiomycetes</taxon>
        <taxon>Blastocladiales</taxon>
        <taxon>Blastocladiaceae</taxon>
        <taxon>Allomyces</taxon>
    </lineage>
</organism>
<dbReference type="InterPro" id="IPR029063">
    <property type="entry name" value="SAM-dependent_MTases_sf"/>
</dbReference>
<reference evidence="2" key="2">
    <citation type="submission" date="2009-11" db="EMBL/GenBank/DDBJ databases">
        <title>The Genome Sequence of Allomyces macrogynus strain ATCC 38327.</title>
        <authorList>
            <consortium name="The Broad Institute Genome Sequencing Platform"/>
            <person name="Russ C."/>
            <person name="Cuomo C."/>
            <person name="Shea T."/>
            <person name="Young S.K."/>
            <person name="Zeng Q."/>
            <person name="Koehrsen M."/>
            <person name="Haas B."/>
            <person name="Borodovsky M."/>
            <person name="Guigo R."/>
            <person name="Alvarado L."/>
            <person name="Berlin A."/>
            <person name="Borenstein D."/>
            <person name="Chen Z."/>
            <person name="Engels R."/>
            <person name="Freedman E."/>
            <person name="Gellesch M."/>
            <person name="Goldberg J."/>
            <person name="Griggs A."/>
            <person name="Gujja S."/>
            <person name="Heiman D."/>
            <person name="Hepburn T."/>
            <person name="Howarth C."/>
            <person name="Jen D."/>
            <person name="Larson L."/>
            <person name="Lewis B."/>
            <person name="Mehta T."/>
            <person name="Park D."/>
            <person name="Pearson M."/>
            <person name="Roberts A."/>
            <person name="Saif S."/>
            <person name="Shenoy N."/>
            <person name="Sisk P."/>
            <person name="Stolte C."/>
            <person name="Sykes S."/>
            <person name="Walk T."/>
            <person name="White J."/>
            <person name="Yandava C."/>
            <person name="Burger G."/>
            <person name="Gray M.W."/>
            <person name="Holland P.W.H."/>
            <person name="King N."/>
            <person name="Lang F.B.F."/>
            <person name="Roger A.J."/>
            <person name="Ruiz-Trillo I."/>
            <person name="Lander E."/>
            <person name="Nusbaum C."/>
        </authorList>
    </citation>
    <scope>NUCLEOTIDE SEQUENCE [LARGE SCALE GENOMIC DNA]</scope>
    <source>
        <strain evidence="2">ATCC 38327</strain>
    </source>
</reference>
<dbReference type="Proteomes" id="UP000054350">
    <property type="component" value="Unassembled WGS sequence"/>
</dbReference>
<dbReference type="AlphaFoldDB" id="A0A0L0RY23"/>
<gene>
    <name evidence="1" type="ORF">AMAG_00912</name>
</gene>
<proteinExistence type="predicted"/>
<dbReference type="EMBL" id="GG745328">
    <property type="protein sequence ID" value="KNE54974.1"/>
    <property type="molecule type" value="Genomic_DNA"/>
</dbReference>